<keyword evidence="2" id="KW-0238">DNA-binding</keyword>
<dbReference type="PANTHER" id="PTHR30514">
    <property type="entry name" value="GLUCOKINASE"/>
    <property type="match status" value="1"/>
</dbReference>
<keyword evidence="5" id="KW-1185">Reference proteome</keyword>
<dbReference type="PROSITE" id="PS51071">
    <property type="entry name" value="HTH_RPIR"/>
    <property type="match status" value="1"/>
</dbReference>
<dbReference type="SUPFAM" id="SSF46689">
    <property type="entry name" value="Homeodomain-like"/>
    <property type="match status" value="1"/>
</dbReference>
<evidence type="ECO:0000256" key="1">
    <source>
        <dbReference type="ARBA" id="ARBA00023015"/>
    </source>
</evidence>
<dbReference type="InterPro" id="IPR036388">
    <property type="entry name" value="WH-like_DNA-bd_sf"/>
</dbReference>
<reference evidence="4 5" key="1">
    <citation type="submission" date="2019-03" db="EMBL/GenBank/DDBJ databases">
        <authorList>
            <consortium name="Pathogen Informatics"/>
        </authorList>
    </citation>
    <scope>NUCLEOTIDE SEQUENCE [LARGE SCALE GENOMIC DNA]</scope>
    <source>
        <strain evidence="4 5">NCTC12993</strain>
    </source>
</reference>
<dbReference type="Pfam" id="PF01380">
    <property type="entry name" value="SIS"/>
    <property type="match status" value="1"/>
</dbReference>
<evidence type="ECO:0000256" key="2">
    <source>
        <dbReference type="ARBA" id="ARBA00023125"/>
    </source>
</evidence>
<dbReference type="GO" id="GO:0003700">
    <property type="term" value="F:DNA-binding transcription factor activity"/>
    <property type="evidence" value="ECO:0007669"/>
    <property type="project" value="InterPro"/>
</dbReference>
<evidence type="ECO:0000313" key="4">
    <source>
        <dbReference type="EMBL" id="VFS56583.1"/>
    </source>
</evidence>
<dbReference type="GeneID" id="99779765"/>
<dbReference type="SUPFAM" id="SSF53697">
    <property type="entry name" value="SIS domain"/>
    <property type="match status" value="1"/>
</dbReference>
<sequence>MRKDLTSNELRIYKFCQENPTDVYKMKIHELAERVYTTAPSISKLVKKLGFNNFQEFKVDVRDVFSMSKNSQHHNSFVSEYMQEMHDALTKVSESKIKAFCDFLLDCSTIITWGYGTSDSVANYVSYNLMVLGFNILNETDYTNCNVRSRFLTANDCILIVSNSGESEMLEEIIINARKNGIKVAAITSRENSTLALKADAALIYKNAIIKDTAFENISYPIQIAIIDIMLFHLSHVRKVSLKFNSKVEDS</sequence>
<dbReference type="PROSITE" id="PS51464">
    <property type="entry name" value="SIS"/>
    <property type="match status" value="1"/>
</dbReference>
<dbReference type="Gene3D" id="3.40.50.10490">
    <property type="entry name" value="Glucose-6-phosphate isomerase like protein, domain 1"/>
    <property type="match status" value="1"/>
</dbReference>
<dbReference type="GO" id="GO:1901135">
    <property type="term" value="P:carbohydrate derivative metabolic process"/>
    <property type="evidence" value="ECO:0007669"/>
    <property type="project" value="InterPro"/>
</dbReference>
<dbReference type="InterPro" id="IPR046348">
    <property type="entry name" value="SIS_dom_sf"/>
</dbReference>
<dbReference type="InterPro" id="IPR001347">
    <property type="entry name" value="SIS_dom"/>
</dbReference>
<dbReference type="CDD" id="cd05013">
    <property type="entry name" value="SIS_RpiR"/>
    <property type="match status" value="1"/>
</dbReference>
<dbReference type="Pfam" id="PF01418">
    <property type="entry name" value="HTH_6"/>
    <property type="match status" value="1"/>
</dbReference>
<dbReference type="EMBL" id="CAADJD010000006">
    <property type="protein sequence ID" value="VFS56583.1"/>
    <property type="molecule type" value="Genomic_DNA"/>
</dbReference>
<dbReference type="InterPro" id="IPR035472">
    <property type="entry name" value="RpiR-like_SIS"/>
</dbReference>
<dbReference type="InterPro" id="IPR009057">
    <property type="entry name" value="Homeodomain-like_sf"/>
</dbReference>
<evidence type="ECO:0000256" key="3">
    <source>
        <dbReference type="ARBA" id="ARBA00023163"/>
    </source>
</evidence>
<protein>
    <submittedName>
        <fullName evidence="4">MurPQ operon repressor</fullName>
    </submittedName>
</protein>
<dbReference type="PANTHER" id="PTHR30514:SF21">
    <property type="entry name" value="RPIR-FAMILY TRANSCRIPTIONAL REGULATOR"/>
    <property type="match status" value="1"/>
</dbReference>
<keyword evidence="1" id="KW-0805">Transcription regulation</keyword>
<gene>
    <name evidence="4" type="primary">murR_1</name>
    <name evidence="4" type="ORF">NCTC12993_00486</name>
</gene>
<dbReference type="Proteomes" id="UP000401081">
    <property type="component" value="Unassembled WGS sequence"/>
</dbReference>
<proteinExistence type="predicted"/>
<keyword evidence="3" id="KW-0804">Transcription</keyword>
<evidence type="ECO:0000313" key="5">
    <source>
        <dbReference type="Proteomes" id="UP000401081"/>
    </source>
</evidence>
<name>A0A485AA64_KLUCR</name>
<dbReference type="Gene3D" id="1.10.10.10">
    <property type="entry name" value="Winged helix-like DNA-binding domain superfamily/Winged helix DNA-binding domain"/>
    <property type="match status" value="1"/>
</dbReference>
<dbReference type="GO" id="GO:0097367">
    <property type="term" value="F:carbohydrate derivative binding"/>
    <property type="evidence" value="ECO:0007669"/>
    <property type="project" value="InterPro"/>
</dbReference>
<dbReference type="InterPro" id="IPR047640">
    <property type="entry name" value="RpiR-like"/>
</dbReference>
<accession>A0A485AA64</accession>
<organism evidence="4 5">
    <name type="scientific">Kluyvera cryocrescens</name>
    <name type="common">Kluyvera citrophila</name>
    <dbReference type="NCBI Taxonomy" id="580"/>
    <lineage>
        <taxon>Bacteria</taxon>
        <taxon>Pseudomonadati</taxon>
        <taxon>Pseudomonadota</taxon>
        <taxon>Gammaproteobacteria</taxon>
        <taxon>Enterobacterales</taxon>
        <taxon>Enterobacteriaceae</taxon>
        <taxon>Kluyvera</taxon>
    </lineage>
</organism>
<dbReference type="InterPro" id="IPR000281">
    <property type="entry name" value="HTH_RpiR"/>
</dbReference>
<dbReference type="RefSeq" id="WP_061284970.1">
    <property type="nucleotide sequence ID" value="NZ_CALMQG010000007.1"/>
</dbReference>
<dbReference type="AlphaFoldDB" id="A0A485AA64"/>
<dbReference type="GO" id="GO:0003677">
    <property type="term" value="F:DNA binding"/>
    <property type="evidence" value="ECO:0007669"/>
    <property type="project" value="UniProtKB-KW"/>
</dbReference>